<accession>A0A8W8NCC1</accession>
<dbReference type="EnsemblMetazoa" id="G5209.1">
    <property type="protein sequence ID" value="G5209.1:cds"/>
    <property type="gene ID" value="G5209"/>
</dbReference>
<keyword evidence="1" id="KW-0812">Transmembrane</keyword>
<dbReference type="Proteomes" id="UP000005408">
    <property type="component" value="Unassembled WGS sequence"/>
</dbReference>
<evidence type="ECO:0000313" key="2">
    <source>
        <dbReference type="EnsemblMetazoa" id="G5209.1:cds"/>
    </source>
</evidence>
<keyword evidence="3" id="KW-1185">Reference proteome</keyword>
<dbReference type="Gene3D" id="1.20.140.150">
    <property type="match status" value="1"/>
</dbReference>
<organism evidence="2 3">
    <name type="scientific">Magallana gigas</name>
    <name type="common">Pacific oyster</name>
    <name type="synonym">Crassostrea gigas</name>
    <dbReference type="NCBI Taxonomy" id="29159"/>
    <lineage>
        <taxon>Eukaryota</taxon>
        <taxon>Metazoa</taxon>
        <taxon>Spiralia</taxon>
        <taxon>Lophotrochozoa</taxon>
        <taxon>Mollusca</taxon>
        <taxon>Bivalvia</taxon>
        <taxon>Autobranchia</taxon>
        <taxon>Pteriomorphia</taxon>
        <taxon>Ostreida</taxon>
        <taxon>Ostreoidea</taxon>
        <taxon>Ostreidae</taxon>
        <taxon>Magallana</taxon>
    </lineage>
</organism>
<feature type="transmembrane region" description="Helical" evidence="1">
    <location>
        <begin position="255"/>
        <end position="276"/>
    </location>
</feature>
<feature type="transmembrane region" description="Helical" evidence="1">
    <location>
        <begin position="181"/>
        <end position="205"/>
    </location>
</feature>
<sequence length="309" mass="33106">MRMFATGGRRAAVRIEKCNINGKRKWVVSTERHSEVANARISDCSEYLISRDQRVYIRRYPESAVVCCVDAEENISRKVSCGIAFMTVSLGTGIKSLLDGNWIYYAYSTTISTTYLGNPATVVAVATANIGLYTTCYNIDTTTTVTTFLGTSTTFLNTNACVDSDSTGYISADTVRVIQKVAIAAAVMIGLSLLAGFPVLVLVITKKLPKPICFLSLAPAILAFVATVMLLAAVLVLNDQLISGMSMGDTAKLGYVATVFAFLSAAVYTTAAVLVIKHALASAKTSQSPPTNQKAEITEMALESNKEKI</sequence>
<reference evidence="2" key="1">
    <citation type="submission" date="2022-08" db="UniProtKB">
        <authorList>
            <consortium name="EnsemblMetazoa"/>
        </authorList>
    </citation>
    <scope>IDENTIFICATION</scope>
    <source>
        <strain evidence="2">05x7-T-G4-1.051#20</strain>
    </source>
</reference>
<evidence type="ECO:0000256" key="1">
    <source>
        <dbReference type="SAM" id="Phobius"/>
    </source>
</evidence>
<evidence type="ECO:0000313" key="3">
    <source>
        <dbReference type="Proteomes" id="UP000005408"/>
    </source>
</evidence>
<feature type="transmembrane region" description="Helical" evidence="1">
    <location>
        <begin position="212"/>
        <end position="235"/>
    </location>
</feature>
<keyword evidence="1" id="KW-0472">Membrane</keyword>
<name>A0A8W8NCC1_MAGGI</name>
<proteinExistence type="predicted"/>
<keyword evidence="1" id="KW-1133">Transmembrane helix</keyword>
<protein>
    <submittedName>
        <fullName evidence="2">Uncharacterized protein</fullName>
    </submittedName>
</protein>
<dbReference type="AlphaFoldDB" id="A0A8W8NCC1"/>